<evidence type="ECO:0000313" key="1">
    <source>
        <dbReference type="EMBL" id="RVU34107.1"/>
    </source>
</evidence>
<sequence>MPFASMQTIGESWRCRTGIAPSLKWFLRAVSAVGVVAILAAPVANAQNSSPSVSVFDMPRAQQAQLALASLLRSGEFDKAELAARKILSRFPTLPFPNFVAAFTSARKGDGAAALTSLETAADNGFQDLTALEQNAAFDIIRADPRFVALLERAKTKPPATSNINSEIEPAPIQGGVGMVTDKNTAWDPRLNLLKASFAFGSKLFASRIVDAGKNDPAGRLLNDLYRAGEAAGNIGDLYDNRDRDHSQVAMKRVPQVSYVEYGNKAKQAGLDFGFNSTIFFNAPTYGNSSVGVKGLYSVARFALGNAREAGILYLQYRSNHLYIYPSVRDHAPFKVDRFPANIPYYLVSRGKSGSDWPFMLAVANIMAAFKPEVKKHLVENNLLMPTVQMVFRRGQDIVAKPSDYLLPTAHPTVFDGKQINREKMVRLANSLQIGDIPPMVVLKVLQESDVSAPAGRGNSKGVVFDTPSAIARAVTTAGEPKSLTVSVEETAGVSDGGLTFHWVVLEGDPAKVKIAPRNAAGTTVEITASWQGRHDSTATPGIKSDRIDIGVFAQRGNHFSAPAIISVANIKNDDD</sequence>
<evidence type="ECO:0000313" key="2">
    <source>
        <dbReference type="Proteomes" id="UP000287447"/>
    </source>
</evidence>
<evidence type="ECO:0008006" key="3">
    <source>
        <dbReference type="Google" id="ProtNLM"/>
    </source>
</evidence>
<organism evidence="1 2">
    <name type="scientific">Hwanghaeella grinnelliae</name>
    <dbReference type="NCBI Taxonomy" id="2500179"/>
    <lineage>
        <taxon>Bacteria</taxon>
        <taxon>Pseudomonadati</taxon>
        <taxon>Pseudomonadota</taxon>
        <taxon>Alphaproteobacteria</taxon>
        <taxon>Rhodospirillales</taxon>
        <taxon>Rhodospirillaceae</taxon>
        <taxon>Hwanghaeella</taxon>
    </lineage>
</organism>
<dbReference type="OrthoDB" id="175605at2"/>
<name>A0A437QHT3_9PROT</name>
<proteinExistence type="predicted"/>
<comment type="caution">
    <text evidence="1">The sequence shown here is derived from an EMBL/GenBank/DDBJ whole genome shotgun (WGS) entry which is preliminary data.</text>
</comment>
<dbReference type="RefSeq" id="WP_127768137.1">
    <property type="nucleotide sequence ID" value="NZ_SADE01000004.1"/>
</dbReference>
<keyword evidence="2" id="KW-1185">Reference proteome</keyword>
<reference evidence="2" key="1">
    <citation type="submission" date="2019-01" db="EMBL/GenBank/DDBJ databases">
        <title>Gri0909 isolated from a small marine red alga.</title>
        <authorList>
            <person name="Kim J."/>
            <person name="Jeong S.E."/>
            <person name="Jeon C.O."/>
        </authorList>
    </citation>
    <scope>NUCLEOTIDE SEQUENCE [LARGE SCALE GENOMIC DNA]</scope>
    <source>
        <strain evidence="2">Gri0909</strain>
    </source>
</reference>
<accession>A0A437QHT3</accession>
<dbReference type="Proteomes" id="UP000287447">
    <property type="component" value="Unassembled WGS sequence"/>
</dbReference>
<dbReference type="AlphaFoldDB" id="A0A437QHT3"/>
<dbReference type="EMBL" id="SADE01000004">
    <property type="protein sequence ID" value="RVU34107.1"/>
    <property type="molecule type" value="Genomic_DNA"/>
</dbReference>
<gene>
    <name evidence="1" type="ORF">EOI86_23625</name>
</gene>
<protein>
    <recommendedName>
        <fullName evidence="3">Tetratricopeptide repeat protein</fullName>
    </recommendedName>
</protein>